<dbReference type="EMBL" id="OX596088">
    <property type="protein sequence ID" value="CAI9709594.1"/>
    <property type="molecule type" value="Genomic_DNA"/>
</dbReference>
<gene>
    <name evidence="1" type="ORF">MRATA1EN3_LOCUS20807</name>
</gene>
<proteinExistence type="predicted"/>
<name>A0ACB0F9L0_RANTA</name>
<evidence type="ECO:0000313" key="1">
    <source>
        <dbReference type="EMBL" id="CAI9709594.1"/>
    </source>
</evidence>
<protein>
    <submittedName>
        <fullName evidence="1">Uncharacterized protein</fullName>
    </submittedName>
</protein>
<reference evidence="1" key="1">
    <citation type="submission" date="2023-05" db="EMBL/GenBank/DDBJ databases">
        <authorList>
            <consortium name="ELIXIR-Norway"/>
        </authorList>
    </citation>
    <scope>NUCLEOTIDE SEQUENCE</scope>
</reference>
<organism evidence="1 2">
    <name type="scientific">Rangifer tarandus platyrhynchus</name>
    <name type="common">Svalbard reindeer</name>
    <dbReference type="NCBI Taxonomy" id="3082113"/>
    <lineage>
        <taxon>Eukaryota</taxon>
        <taxon>Metazoa</taxon>
        <taxon>Chordata</taxon>
        <taxon>Craniata</taxon>
        <taxon>Vertebrata</taxon>
        <taxon>Euteleostomi</taxon>
        <taxon>Mammalia</taxon>
        <taxon>Eutheria</taxon>
        <taxon>Laurasiatheria</taxon>
        <taxon>Artiodactyla</taxon>
        <taxon>Ruminantia</taxon>
        <taxon>Pecora</taxon>
        <taxon>Cervidae</taxon>
        <taxon>Odocoileinae</taxon>
        <taxon>Rangifer</taxon>
    </lineage>
</organism>
<dbReference type="Proteomes" id="UP001162501">
    <property type="component" value="Chromosome 4"/>
</dbReference>
<accession>A0ACB0F9L0</accession>
<evidence type="ECO:0000313" key="2">
    <source>
        <dbReference type="Proteomes" id="UP001162501"/>
    </source>
</evidence>
<sequence length="686" mass="77833">MKPPLPHPPSPPSAPPLSAPLDDAAAAAARAGTGGIRSRRRRRPPLCCARRAPRQQPRPRREPEPAEFLFEKHYMGRCRTMGPVAYKKPGLSDKTFLLQRLPIFSAYKSHFRNVHSEDFENRILLNCPYCTFSADKKTLETHIKILHAPNASAPSSSLSTFKDKSKSDGLKPKQADSVEQAVYYCKKCTYRDPLYEIVRKHIYREHFHHVAAPYIAKAGEKSLNGPVSDALAHHLRERHQVIQTVHPVEKRLTYKCIHCLGMYTSNMTASTITLHLVQNGQDKTNAPSRLNQSPGLAPVKRTYKQMEFPLLKKRKLDEDSDSPGFFEEKPEEPVVLALDPKGHEDDSYEARKSFLTKYFNKQPYPTRREIEKLAANLWLWKSDIASHFSNKRKKCVRDCEKYKPGVLLGFNMKELNKVKHEMDFDDEWLFENHDEKDSRVHASKTADKKLSLGKEDDSSSDSFENLEEESNGSDSPFDPVFEVEPKVPNDNPEEHIPKVISEDALESEKLDQKEEDGSKYETIHLTEEPTKLTHDASNSEVDQDDVVEWKDGASPSESSPGSQQVSDFEDNTCEMKTGTWSNESSQSEDARSSKPAAKKKATVQGDREQLKWKNSSYGKVEGFWSKDQSQWKNATENDERLSNPQIEWQNSTIDSEDGEQFDNMTDGVAEPMHGSLTGVKLSSQQA</sequence>